<gene>
    <name evidence="2" type="ORF">FA13DRAFT_1301340</name>
</gene>
<comment type="caution">
    <text evidence="2">The sequence shown here is derived from an EMBL/GenBank/DDBJ whole genome shotgun (WGS) entry which is preliminary data.</text>
</comment>
<dbReference type="Proteomes" id="UP000298030">
    <property type="component" value="Unassembled WGS sequence"/>
</dbReference>
<name>A0A4Y7R5U1_COPMI</name>
<keyword evidence="1" id="KW-0812">Transmembrane</keyword>
<feature type="transmembrane region" description="Helical" evidence="1">
    <location>
        <begin position="84"/>
        <end position="102"/>
    </location>
</feature>
<dbReference type="EMBL" id="QPFP01000644">
    <property type="protein sequence ID" value="TEB04116.1"/>
    <property type="molecule type" value="Genomic_DNA"/>
</dbReference>
<proteinExistence type="predicted"/>
<feature type="transmembrane region" description="Helical" evidence="1">
    <location>
        <begin position="38"/>
        <end position="64"/>
    </location>
</feature>
<feature type="transmembrane region" description="Helical" evidence="1">
    <location>
        <begin position="122"/>
        <end position="141"/>
    </location>
</feature>
<keyword evidence="1" id="KW-1133">Transmembrane helix</keyword>
<keyword evidence="1" id="KW-0472">Membrane</keyword>
<accession>A0A4Y7R5U1</accession>
<sequence length="216" mass="22277">MDGWILVWGVEGVEGVVEEGVEGVENEAILIALARMPAFLGVGIGVVVPLVAVLSISVFLPFSLRSYLASSSANTTESGRWNRLILLIPAPLLSPISPLPLIPTGGGGVIGRSLKSTFPGLVAGLSALPTPFLLTLAFVSLPVARREKSDIDGVGSGVNPSTAGPGIAILRLMVPGYLGNEVGTGGIVFSRAGCRAVFSACVTSLSRCKTRRLEAK</sequence>
<dbReference type="AlphaFoldDB" id="A0A4Y7R5U1"/>
<reference evidence="2 3" key="1">
    <citation type="journal article" date="2019" name="Nat. Ecol. Evol.">
        <title>Megaphylogeny resolves global patterns of mushroom evolution.</title>
        <authorList>
            <person name="Varga T."/>
            <person name="Krizsan K."/>
            <person name="Foldi C."/>
            <person name="Dima B."/>
            <person name="Sanchez-Garcia M."/>
            <person name="Sanchez-Ramirez S."/>
            <person name="Szollosi G.J."/>
            <person name="Szarkandi J.G."/>
            <person name="Papp V."/>
            <person name="Albert L."/>
            <person name="Andreopoulos W."/>
            <person name="Angelini C."/>
            <person name="Antonin V."/>
            <person name="Barry K.W."/>
            <person name="Bougher N.L."/>
            <person name="Buchanan P."/>
            <person name="Buyck B."/>
            <person name="Bense V."/>
            <person name="Catcheside P."/>
            <person name="Chovatia M."/>
            <person name="Cooper J."/>
            <person name="Damon W."/>
            <person name="Desjardin D."/>
            <person name="Finy P."/>
            <person name="Geml J."/>
            <person name="Haridas S."/>
            <person name="Hughes K."/>
            <person name="Justo A."/>
            <person name="Karasinski D."/>
            <person name="Kautmanova I."/>
            <person name="Kiss B."/>
            <person name="Kocsube S."/>
            <person name="Kotiranta H."/>
            <person name="LaButti K.M."/>
            <person name="Lechner B.E."/>
            <person name="Liimatainen K."/>
            <person name="Lipzen A."/>
            <person name="Lukacs Z."/>
            <person name="Mihaltcheva S."/>
            <person name="Morgado L.N."/>
            <person name="Niskanen T."/>
            <person name="Noordeloos M.E."/>
            <person name="Ohm R.A."/>
            <person name="Ortiz-Santana B."/>
            <person name="Ovrebo C."/>
            <person name="Racz N."/>
            <person name="Riley R."/>
            <person name="Savchenko A."/>
            <person name="Shiryaev A."/>
            <person name="Soop K."/>
            <person name="Spirin V."/>
            <person name="Szebenyi C."/>
            <person name="Tomsovsky M."/>
            <person name="Tulloss R.E."/>
            <person name="Uehling J."/>
            <person name="Grigoriev I.V."/>
            <person name="Vagvolgyi C."/>
            <person name="Papp T."/>
            <person name="Martin F.M."/>
            <person name="Miettinen O."/>
            <person name="Hibbett D.S."/>
            <person name="Nagy L.G."/>
        </authorList>
    </citation>
    <scope>NUCLEOTIDE SEQUENCE [LARGE SCALE GENOMIC DNA]</scope>
    <source>
        <strain evidence="2 3">FP101781</strain>
    </source>
</reference>
<organism evidence="2 3">
    <name type="scientific">Coprinellus micaceus</name>
    <name type="common">Glistening ink-cap mushroom</name>
    <name type="synonym">Coprinus micaceus</name>
    <dbReference type="NCBI Taxonomy" id="71717"/>
    <lineage>
        <taxon>Eukaryota</taxon>
        <taxon>Fungi</taxon>
        <taxon>Dikarya</taxon>
        <taxon>Basidiomycota</taxon>
        <taxon>Agaricomycotina</taxon>
        <taxon>Agaricomycetes</taxon>
        <taxon>Agaricomycetidae</taxon>
        <taxon>Agaricales</taxon>
        <taxon>Agaricineae</taxon>
        <taxon>Psathyrellaceae</taxon>
        <taxon>Coprinellus</taxon>
    </lineage>
</organism>
<keyword evidence="3" id="KW-1185">Reference proteome</keyword>
<evidence type="ECO:0000313" key="2">
    <source>
        <dbReference type="EMBL" id="TEB04116.1"/>
    </source>
</evidence>
<protein>
    <submittedName>
        <fullName evidence="2">Uncharacterized protein</fullName>
    </submittedName>
</protein>
<evidence type="ECO:0000256" key="1">
    <source>
        <dbReference type="SAM" id="Phobius"/>
    </source>
</evidence>
<evidence type="ECO:0000313" key="3">
    <source>
        <dbReference type="Proteomes" id="UP000298030"/>
    </source>
</evidence>